<reference evidence="2" key="1">
    <citation type="submission" date="2022-11" db="UniProtKB">
        <authorList>
            <consortium name="WormBaseParasite"/>
        </authorList>
    </citation>
    <scope>IDENTIFICATION</scope>
</reference>
<keyword evidence="1" id="KW-1185">Reference proteome</keyword>
<dbReference type="AlphaFoldDB" id="A0A914RUQ0"/>
<dbReference type="WBParaSite" id="PEQ_0000857401-mRNA-1">
    <property type="protein sequence ID" value="PEQ_0000857401-mRNA-1"/>
    <property type="gene ID" value="PEQ_0000857401"/>
</dbReference>
<name>A0A914RUQ0_PAREQ</name>
<evidence type="ECO:0000313" key="1">
    <source>
        <dbReference type="Proteomes" id="UP000887564"/>
    </source>
</evidence>
<proteinExistence type="predicted"/>
<dbReference type="Proteomes" id="UP000887564">
    <property type="component" value="Unplaced"/>
</dbReference>
<protein>
    <submittedName>
        <fullName evidence="2">Uncharacterized protein</fullName>
    </submittedName>
</protein>
<organism evidence="1 2">
    <name type="scientific">Parascaris equorum</name>
    <name type="common">Equine roundworm</name>
    <dbReference type="NCBI Taxonomy" id="6256"/>
    <lineage>
        <taxon>Eukaryota</taxon>
        <taxon>Metazoa</taxon>
        <taxon>Ecdysozoa</taxon>
        <taxon>Nematoda</taxon>
        <taxon>Chromadorea</taxon>
        <taxon>Rhabditida</taxon>
        <taxon>Spirurina</taxon>
        <taxon>Ascaridomorpha</taxon>
        <taxon>Ascaridoidea</taxon>
        <taxon>Ascarididae</taxon>
        <taxon>Parascaris</taxon>
    </lineage>
</organism>
<accession>A0A914RUQ0</accession>
<sequence length="40" mass="4475">MHLFLGSENSNNTSDFDCTSKRFVCSSDWGDGEENDEGKD</sequence>
<evidence type="ECO:0000313" key="2">
    <source>
        <dbReference type="WBParaSite" id="PEQ_0000857401-mRNA-1"/>
    </source>
</evidence>